<evidence type="ECO:0000313" key="6">
    <source>
        <dbReference type="Proteomes" id="UP001500945"/>
    </source>
</evidence>
<keyword evidence="2" id="KW-0378">Hydrolase</keyword>
<proteinExistence type="predicted"/>
<dbReference type="PANTHER" id="PTHR24260:SF132">
    <property type="entry name" value="PEPTIDASE S1 DOMAIN-CONTAINING PROTEIN"/>
    <property type="match status" value="1"/>
</dbReference>
<evidence type="ECO:0000313" key="5">
    <source>
        <dbReference type="EMBL" id="GAA4409819.1"/>
    </source>
</evidence>
<gene>
    <name evidence="5" type="ORF">GCM10023168_28890</name>
</gene>
<reference evidence="6" key="1">
    <citation type="journal article" date="2019" name="Int. J. Syst. Evol. Microbiol.">
        <title>The Global Catalogue of Microorganisms (GCM) 10K type strain sequencing project: providing services to taxonomists for standard genome sequencing and annotation.</title>
        <authorList>
            <consortium name="The Broad Institute Genomics Platform"/>
            <consortium name="The Broad Institute Genome Sequencing Center for Infectious Disease"/>
            <person name="Wu L."/>
            <person name="Ma J."/>
        </authorList>
    </citation>
    <scope>NUCLEOTIDE SEQUENCE [LARGE SCALE GENOMIC DNA]</scope>
    <source>
        <strain evidence="6">JCM 17809</strain>
    </source>
</reference>
<dbReference type="InterPro" id="IPR043504">
    <property type="entry name" value="Peptidase_S1_PA_chymotrypsin"/>
</dbReference>
<dbReference type="PROSITE" id="PS00135">
    <property type="entry name" value="TRYPSIN_SER"/>
    <property type="match status" value="1"/>
</dbReference>
<sequence>MKKFLAAIVAASAMLLFPASAHAITDGFPDEENTYPFVGLLAFHDADGEYIHRCSGTLLSPTIVLTAAHCTEGTSMVYAYFSYQVPDDFRTNPSGIEGTPYTHPDHRFPRNDIGVVVLDDPVLLATYPVLPTEGFLSELKAAGDIRDDTFVNVGYGVLNGPTPPNLVPNEDRYWSTSPYSGLTQNSLRLLMNHSATAQGGTCGGDSGGPHFWEDTLILVSVTSWGDPNCVSIDMTQRVDLASVLDWLESKFGLAPPA</sequence>
<dbReference type="PROSITE" id="PS50240">
    <property type="entry name" value="TRYPSIN_DOM"/>
    <property type="match status" value="1"/>
</dbReference>
<dbReference type="PANTHER" id="PTHR24260">
    <property type="match status" value="1"/>
</dbReference>
<dbReference type="PROSITE" id="PS00134">
    <property type="entry name" value="TRYPSIN_HIS"/>
    <property type="match status" value="1"/>
</dbReference>
<keyword evidence="2" id="KW-0720">Serine protease</keyword>
<dbReference type="SMART" id="SM00020">
    <property type="entry name" value="Tryp_SPc"/>
    <property type="match status" value="1"/>
</dbReference>
<dbReference type="SUPFAM" id="SSF50494">
    <property type="entry name" value="Trypsin-like serine proteases"/>
    <property type="match status" value="1"/>
</dbReference>
<accession>A0ABP8KLV9</accession>
<name>A0ABP8KLV9_9MICO</name>
<dbReference type="InterPro" id="IPR033116">
    <property type="entry name" value="TRYPSIN_SER"/>
</dbReference>
<evidence type="ECO:0000256" key="1">
    <source>
        <dbReference type="ARBA" id="ARBA00023157"/>
    </source>
</evidence>
<keyword evidence="1" id="KW-1015">Disulfide bond</keyword>
<dbReference type="InterPro" id="IPR009003">
    <property type="entry name" value="Peptidase_S1_PA"/>
</dbReference>
<protein>
    <recommendedName>
        <fullName evidence="4">Peptidase S1 domain-containing protein</fullName>
    </recommendedName>
</protein>
<feature type="signal peptide" evidence="3">
    <location>
        <begin position="1"/>
        <end position="23"/>
    </location>
</feature>
<evidence type="ECO:0000259" key="4">
    <source>
        <dbReference type="PROSITE" id="PS50240"/>
    </source>
</evidence>
<feature type="domain" description="Peptidase S1" evidence="4">
    <location>
        <begin position="24"/>
        <end position="252"/>
    </location>
</feature>
<dbReference type="InterPro" id="IPR001254">
    <property type="entry name" value="Trypsin_dom"/>
</dbReference>
<evidence type="ECO:0000256" key="3">
    <source>
        <dbReference type="SAM" id="SignalP"/>
    </source>
</evidence>
<dbReference type="RefSeq" id="WP_345207224.1">
    <property type="nucleotide sequence ID" value="NZ_BAABGM010000017.1"/>
</dbReference>
<keyword evidence="2" id="KW-0645">Protease</keyword>
<dbReference type="Pfam" id="PF00089">
    <property type="entry name" value="Trypsin"/>
    <property type="match status" value="1"/>
</dbReference>
<dbReference type="InterPro" id="IPR018114">
    <property type="entry name" value="TRYPSIN_HIS"/>
</dbReference>
<dbReference type="InterPro" id="IPR051333">
    <property type="entry name" value="CLIP_Serine_Protease"/>
</dbReference>
<keyword evidence="6" id="KW-1185">Reference proteome</keyword>
<feature type="chain" id="PRO_5046185189" description="Peptidase S1 domain-containing protein" evidence="3">
    <location>
        <begin position="24"/>
        <end position="257"/>
    </location>
</feature>
<organism evidence="5 6">
    <name type="scientific">Fodinibacter luteus</name>
    <dbReference type="NCBI Taxonomy" id="552064"/>
    <lineage>
        <taxon>Bacteria</taxon>
        <taxon>Bacillati</taxon>
        <taxon>Actinomycetota</taxon>
        <taxon>Actinomycetes</taxon>
        <taxon>Micrococcales</taxon>
        <taxon>Intrasporangiaceae</taxon>
        <taxon>Fodinibacter (ex Wang et al. 2009)</taxon>
    </lineage>
</organism>
<evidence type="ECO:0000256" key="2">
    <source>
        <dbReference type="RuleBase" id="RU363034"/>
    </source>
</evidence>
<dbReference type="InterPro" id="IPR001314">
    <property type="entry name" value="Peptidase_S1A"/>
</dbReference>
<dbReference type="Gene3D" id="2.40.10.10">
    <property type="entry name" value="Trypsin-like serine proteases"/>
    <property type="match status" value="2"/>
</dbReference>
<dbReference type="Proteomes" id="UP001500945">
    <property type="component" value="Unassembled WGS sequence"/>
</dbReference>
<dbReference type="EMBL" id="BAABGM010000017">
    <property type="protein sequence ID" value="GAA4409819.1"/>
    <property type="molecule type" value="Genomic_DNA"/>
</dbReference>
<dbReference type="PRINTS" id="PR00722">
    <property type="entry name" value="CHYMOTRYPSIN"/>
</dbReference>
<comment type="caution">
    <text evidence="5">The sequence shown here is derived from an EMBL/GenBank/DDBJ whole genome shotgun (WGS) entry which is preliminary data.</text>
</comment>
<keyword evidence="3" id="KW-0732">Signal</keyword>